<feature type="region of interest" description="Disordered" evidence="1">
    <location>
        <begin position="34"/>
        <end position="74"/>
    </location>
</feature>
<feature type="compositionally biased region" description="Basic and acidic residues" evidence="1">
    <location>
        <begin position="34"/>
        <end position="43"/>
    </location>
</feature>
<keyword evidence="2" id="KW-0732">Signal</keyword>
<evidence type="ECO:0000313" key="4">
    <source>
        <dbReference type="Proteomes" id="UP000295129"/>
    </source>
</evidence>
<gene>
    <name evidence="3" type="ORF">C7389_101206</name>
</gene>
<feature type="signal peptide" evidence="2">
    <location>
        <begin position="1"/>
        <end position="20"/>
    </location>
</feature>
<comment type="caution">
    <text evidence="3">The sequence shown here is derived from an EMBL/GenBank/DDBJ whole genome shotgun (WGS) entry which is preliminary data.</text>
</comment>
<keyword evidence="4" id="KW-1185">Reference proteome</keyword>
<dbReference type="AlphaFoldDB" id="A0A4R6EHC9"/>
<organism evidence="3 4">
    <name type="scientific">Azoarcus indigens</name>
    <dbReference type="NCBI Taxonomy" id="29545"/>
    <lineage>
        <taxon>Bacteria</taxon>
        <taxon>Pseudomonadati</taxon>
        <taxon>Pseudomonadota</taxon>
        <taxon>Betaproteobacteria</taxon>
        <taxon>Rhodocyclales</taxon>
        <taxon>Zoogloeaceae</taxon>
        <taxon>Azoarcus</taxon>
    </lineage>
</organism>
<reference evidence="3 4" key="1">
    <citation type="submission" date="2019-03" db="EMBL/GenBank/DDBJ databases">
        <title>Genomic Encyclopedia of Type Strains, Phase IV (KMG-IV): sequencing the most valuable type-strain genomes for metagenomic binning, comparative biology and taxonomic classification.</title>
        <authorList>
            <person name="Goeker M."/>
        </authorList>
    </citation>
    <scope>NUCLEOTIDE SEQUENCE [LARGE SCALE GENOMIC DNA]</scope>
    <source>
        <strain evidence="3 4">DSM 12121</strain>
    </source>
</reference>
<name>A0A4R6EHC9_9RHOO</name>
<dbReference type="Proteomes" id="UP000295129">
    <property type="component" value="Unassembled WGS sequence"/>
</dbReference>
<dbReference type="EMBL" id="SNVV01000001">
    <property type="protein sequence ID" value="TDN56827.1"/>
    <property type="molecule type" value="Genomic_DNA"/>
</dbReference>
<evidence type="ECO:0000256" key="2">
    <source>
        <dbReference type="SAM" id="SignalP"/>
    </source>
</evidence>
<sequence>MSGAALPMLLAGLRADGALAFSLASMAGSEAARLESGRLESGRLETGPTPVADGGRATPRMPAARPAPAQGGAR</sequence>
<feature type="compositionally biased region" description="Low complexity" evidence="1">
    <location>
        <begin position="54"/>
        <end position="74"/>
    </location>
</feature>
<accession>A0A4R6EHC9</accession>
<evidence type="ECO:0000256" key="1">
    <source>
        <dbReference type="SAM" id="MobiDB-lite"/>
    </source>
</evidence>
<dbReference type="RefSeq" id="WP_162851625.1">
    <property type="nucleotide sequence ID" value="NZ_SNVV01000001.1"/>
</dbReference>
<feature type="chain" id="PRO_5020320634" evidence="2">
    <location>
        <begin position="21"/>
        <end position="74"/>
    </location>
</feature>
<evidence type="ECO:0000313" key="3">
    <source>
        <dbReference type="EMBL" id="TDN56827.1"/>
    </source>
</evidence>
<protein>
    <submittedName>
        <fullName evidence="3">Uncharacterized protein</fullName>
    </submittedName>
</protein>
<proteinExistence type="predicted"/>